<organism evidence="12 13">
    <name type="scientific">Aquipluma nitroreducens</name>
    <dbReference type="NCBI Taxonomy" id="2010828"/>
    <lineage>
        <taxon>Bacteria</taxon>
        <taxon>Pseudomonadati</taxon>
        <taxon>Bacteroidota</taxon>
        <taxon>Bacteroidia</taxon>
        <taxon>Marinilabiliales</taxon>
        <taxon>Prolixibacteraceae</taxon>
        <taxon>Aquipluma</taxon>
    </lineage>
</organism>
<evidence type="ECO:0000256" key="2">
    <source>
        <dbReference type="ARBA" id="ARBA00007069"/>
    </source>
</evidence>
<dbReference type="PANTHER" id="PTHR30425:SF1">
    <property type="entry name" value="PHOSPHATE TRANSPORT SYSTEM PERMEASE PROTEIN PSTC"/>
    <property type="match status" value="1"/>
</dbReference>
<evidence type="ECO:0000313" key="12">
    <source>
        <dbReference type="EMBL" id="BBE19887.1"/>
    </source>
</evidence>
<proteinExistence type="inferred from homology"/>
<dbReference type="Proteomes" id="UP001193389">
    <property type="component" value="Chromosome"/>
</dbReference>
<dbReference type="GO" id="GO:0005886">
    <property type="term" value="C:plasma membrane"/>
    <property type="evidence" value="ECO:0007669"/>
    <property type="project" value="UniProtKB-SubCell"/>
</dbReference>
<dbReference type="PANTHER" id="PTHR30425">
    <property type="entry name" value="PHOSPHATE TRANSPORT SYSTEM PERMEASE PROTEIN PST"/>
    <property type="match status" value="1"/>
</dbReference>
<sequence>MDKIRYNKYRQTREFLIRHSMLFLTLISLSFAVIIGISLYYKSVPILDQQSLWTLLTGESWKPLKGEFGFYPFIMGTLWVTGIAIIISLPLCLLAAIYLSEYAHPYVKKIVFPMIDVLAGIPPVVYGVWGILVVVPFISTSLAPHFVEFSTGYSILAGGIVLAIMIIPLMISVFIEIFDALPGGLREASLSLGATTWQTIKKVVLRKSFPGLAAAVVLAISRAFGETIAVLMVCGNVSEVPHSVFDPAYPLPALIANNYGEMMSIPMYDAALMLSALLLFVIILAFNAISRLVLIRIERNFAL</sequence>
<dbReference type="InterPro" id="IPR000515">
    <property type="entry name" value="MetI-like"/>
</dbReference>
<feature type="transmembrane region" description="Helical" evidence="9">
    <location>
        <begin position="155"/>
        <end position="178"/>
    </location>
</feature>
<keyword evidence="7 9" id="KW-1133">Transmembrane helix</keyword>
<feature type="transmembrane region" description="Helical" evidence="9">
    <location>
        <begin position="70"/>
        <end position="99"/>
    </location>
</feature>
<keyword evidence="5 10" id="KW-0592">Phosphate transport</keyword>
<evidence type="ECO:0000256" key="9">
    <source>
        <dbReference type="RuleBase" id="RU363032"/>
    </source>
</evidence>
<evidence type="ECO:0000256" key="5">
    <source>
        <dbReference type="ARBA" id="ARBA00022592"/>
    </source>
</evidence>
<evidence type="ECO:0000256" key="6">
    <source>
        <dbReference type="ARBA" id="ARBA00022692"/>
    </source>
</evidence>
<feature type="transmembrane region" description="Helical" evidence="9">
    <location>
        <begin position="111"/>
        <end position="135"/>
    </location>
</feature>
<evidence type="ECO:0000256" key="3">
    <source>
        <dbReference type="ARBA" id="ARBA00022448"/>
    </source>
</evidence>
<feature type="domain" description="ABC transmembrane type-1" evidence="11">
    <location>
        <begin position="74"/>
        <end position="290"/>
    </location>
</feature>
<dbReference type="SUPFAM" id="SSF161098">
    <property type="entry name" value="MetI-like"/>
    <property type="match status" value="1"/>
</dbReference>
<evidence type="ECO:0000256" key="8">
    <source>
        <dbReference type="ARBA" id="ARBA00023136"/>
    </source>
</evidence>
<evidence type="ECO:0000259" key="11">
    <source>
        <dbReference type="PROSITE" id="PS50928"/>
    </source>
</evidence>
<dbReference type="EMBL" id="AP018694">
    <property type="protein sequence ID" value="BBE19887.1"/>
    <property type="molecule type" value="Genomic_DNA"/>
</dbReference>
<keyword evidence="4 10" id="KW-1003">Cell membrane</keyword>
<feature type="transmembrane region" description="Helical" evidence="9">
    <location>
        <begin position="270"/>
        <end position="294"/>
    </location>
</feature>
<evidence type="ECO:0000313" key="13">
    <source>
        <dbReference type="Proteomes" id="UP001193389"/>
    </source>
</evidence>
<protein>
    <recommendedName>
        <fullName evidence="10">Phosphate transport system permease protein</fullName>
    </recommendedName>
</protein>
<feature type="transmembrane region" description="Helical" evidence="9">
    <location>
        <begin position="21"/>
        <end position="41"/>
    </location>
</feature>
<evidence type="ECO:0000256" key="7">
    <source>
        <dbReference type="ARBA" id="ARBA00022989"/>
    </source>
</evidence>
<dbReference type="InterPro" id="IPR011864">
    <property type="entry name" value="Phosphate_PstC"/>
</dbReference>
<keyword evidence="3 9" id="KW-0813">Transport</keyword>
<keyword evidence="6 9" id="KW-0812">Transmembrane</keyword>
<evidence type="ECO:0000256" key="1">
    <source>
        <dbReference type="ARBA" id="ARBA00004651"/>
    </source>
</evidence>
<dbReference type="AlphaFoldDB" id="A0A5K7SEM8"/>
<evidence type="ECO:0000256" key="10">
    <source>
        <dbReference type="RuleBase" id="RU363054"/>
    </source>
</evidence>
<keyword evidence="8 9" id="KW-0472">Membrane</keyword>
<dbReference type="InterPro" id="IPR035906">
    <property type="entry name" value="MetI-like_sf"/>
</dbReference>
<keyword evidence="13" id="KW-1185">Reference proteome</keyword>
<dbReference type="CDD" id="cd06261">
    <property type="entry name" value="TM_PBP2"/>
    <property type="match status" value="1"/>
</dbReference>
<gene>
    <name evidence="12" type="ORF">AQPE_4075</name>
</gene>
<name>A0A5K7SEM8_9BACT</name>
<dbReference type="NCBIfam" id="TIGR02138">
    <property type="entry name" value="phosphate_pstC"/>
    <property type="match status" value="1"/>
</dbReference>
<feature type="transmembrane region" description="Helical" evidence="9">
    <location>
        <begin position="211"/>
        <end position="233"/>
    </location>
</feature>
<comment type="function">
    <text evidence="10">Part of the binding-protein-dependent transport system for phosphate; probably responsible for the translocation of the substrate across the membrane.</text>
</comment>
<dbReference type="InterPro" id="IPR051124">
    <property type="entry name" value="Phosphate_Transport_Permease"/>
</dbReference>
<dbReference type="PROSITE" id="PS50928">
    <property type="entry name" value="ABC_TM1"/>
    <property type="match status" value="1"/>
</dbReference>
<comment type="subcellular location">
    <subcellularLocation>
        <location evidence="1 9">Cell membrane</location>
        <topology evidence="1 9">Multi-pass membrane protein</topology>
    </subcellularLocation>
</comment>
<dbReference type="KEGG" id="anf:AQPE_4075"/>
<reference evidence="12" key="1">
    <citation type="journal article" date="2020" name="Int. J. Syst. Evol. Microbiol.">
        <title>Aquipluma nitroreducens gen. nov. sp. nov., a novel facultatively anaerobic bacterium isolated from a freshwater lake.</title>
        <authorList>
            <person name="Watanabe M."/>
            <person name="Kojima H."/>
            <person name="Fukui M."/>
        </authorList>
    </citation>
    <scope>NUCLEOTIDE SEQUENCE</scope>
    <source>
        <strain evidence="12">MeG22</strain>
    </source>
</reference>
<dbReference type="GO" id="GO:0006817">
    <property type="term" value="P:phosphate ion transport"/>
    <property type="evidence" value="ECO:0007669"/>
    <property type="project" value="UniProtKB-KW"/>
</dbReference>
<evidence type="ECO:0000256" key="4">
    <source>
        <dbReference type="ARBA" id="ARBA00022475"/>
    </source>
</evidence>
<dbReference type="GO" id="GO:0005315">
    <property type="term" value="F:phosphate transmembrane transporter activity"/>
    <property type="evidence" value="ECO:0007669"/>
    <property type="project" value="InterPro"/>
</dbReference>
<dbReference type="Gene3D" id="1.10.3720.10">
    <property type="entry name" value="MetI-like"/>
    <property type="match status" value="1"/>
</dbReference>
<comment type="similarity">
    <text evidence="2 10">Belongs to the binding-protein-dependent transport system permease family. CysTW subfamily.</text>
</comment>
<accession>A0A5K7SEM8</accession>
<dbReference type="RefSeq" id="WP_318348094.1">
    <property type="nucleotide sequence ID" value="NZ_AP018694.1"/>
</dbReference>
<dbReference type="Pfam" id="PF00528">
    <property type="entry name" value="BPD_transp_1"/>
    <property type="match status" value="1"/>
</dbReference>